<dbReference type="Proteomes" id="UP000005237">
    <property type="component" value="Unassembled WGS sequence"/>
</dbReference>
<reference evidence="1" key="2">
    <citation type="submission" date="2022-06" db="UniProtKB">
        <authorList>
            <consortium name="EnsemblMetazoa"/>
        </authorList>
    </citation>
    <scope>IDENTIFICATION</scope>
    <source>
        <strain evidence="1">DF5081</strain>
    </source>
</reference>
<proteinExistence type="predicted"/>
<keyword evidence="2" id="KW-1185">Reference proteome</keyword>
<accession>A0A8R1ESY7</accession>
<evidence type="ECO:0000313" key="2">
    <source>
        <dbReference type="Proteomes" id="UP000005237"/>
    </source>
</evidence>
<sequence length="218" mass="24802">MQKAVGLYVVRRALHNARSRHPDAYVPFENSWSKWAPQPLAVNEALRACIHLRNRLQDVSRDLANKYLQSLNIFPHPCMQCHVNFDTSLEMICHFVGVVHVRRLYTYNPHALSLIDVECVEKIISEVSALEETRNVHLTPFEHHHVPSFFDDADVNAAFESLKSTIHVMQSVPLLHAPRDRSDVCECGPIGPFSEFSLMDLFTKTEKKIGGKIGECSD</sequence>
<name>A0A8R1ESY7_CAEJA</name>
<reference evidence="2" key="1">
    <citation type="submission" date="2010-08" db="EMBL/GenBank/DDBJ databases">
        <authorList>
            <consortium name="Caenorhabditis japonica Sequencing Consortium"/>
            <person name="Wilson R.K."/>
        </authorList>
    </citation>
    <scope>NUCLEOTIDE SEQUENCE [LARGE SCALE GENOMIC DNA]</scope>
    <source>
        <strain evidence="2">DF5081</strain>
    </source>
</reference>
<evidence type="ECO:0000313" key="1">
    <source>
        <dbReference type="EnsemblMetazoa" id="CJA41343b.1"/>
    </source>
</evidence>
<protein>
    <submittedName>
        <fullName evidence="1">Uncharacterized protein</fullName>
    </submittedName>
</protein>
<dbReference type="AlphaFoldDB" id="A0A8R1ESY7"/>
<organism evidence="1 2">
    <name type="scientific">Caenorhabditis japonica</name>
    <dbReference type="NCBI Taxonomy" id="281687"/>
    <lineage>
        <taxon>Eukaryota</taxon>
        <taxon>Metazoa</taxon>
        <taxon>Ecdysozoa</taxon>
        <taxon>Nematoda</taxon>
        <taxon>Chromadorea</taxon>
        <taxon>Rhabditida</taxon>
        <taxon>Rhabditina</taxon>
        <taxon>Rhabditomorpha</taxon>
        <taxon>Rhabditoidea</taxon>
        <taxon>Rhabditidae</taxon>
        <taxon>Peloderinae</taxon>
        <taxon>Caenorhabditis</taxon>
    </lineage>
</organism>
<dbReference type="EnsemblMetazoa" id="CJA41343b.1">
    <property type="protein sequence ID" value="CJA41343b.1"/>
    <property type="gene ID" value="WBGene00217191"/>
</dbReference>